<dbReference type="AlphaFoldDB" id="A0A3S5AF60"/>
<gene>
    <name evidence="1" type="ORF">PXEA_LOCUS12350</name>
</gene>
<keyword evidence="2" id="KW-1185">Reference proteome</keyword>
<evidence type="ECO:0000313" key="2">
    <source>
        <dbReference type="Proteomes" id="UP000784294"/>
    </source>
</evidence>
<accession>A0A3S5AF60</accession>
<comment type="caution">
    <text evidence="1">The sequence shown here is derived from an EMBL/GenBank/DDBJ whole genome shotgun (WGS) entry which is preliminary data.</text>
</comment>
<name>A0A3S5AF60_9PLAT</name>
<dbReference type="EMBL" id="CAAALY010039276">
    <property type="protein sequence ID" value="VEL18910.1"/>
    <property type="molecule type" value="Genomic_DNA"/>
</dbReference>
<proteinExistence type="predicted"/>
<organism evidence="1 2">
    <name type="scientific">Protopolystoma xenopodis</name>
    <dbReference type="NCBI Taxonomy" id="117903"/>
    <lineage>
        <taxon>Eukaryota</taxon>
        <taxon>Metazoa</taxon>
        <taxon>Spiralia</taxon>
        <taxon>Lophotrochozoa</taxon>
        <taxon>Platyhelminthes</taxon>
        <taxon>Monogenea</taxon>
        <taxon>Polyopisthocotylea</taxon>
        <taxon>Polystomatidea</taxon>
        <taxon>Polystomatidae</taxon>
        <taxon>Protopolystoma</taxon>
    </lineage>
</organism>
<protein>
    <submittedName>
        <fullName evidence="1">Uncharacterized protein</fullName>
    </submittedName>
</protein>
<sequence length="212" mass="23783">MEPAIRAEQATRLDSGERVSPKPKGLAELARAEVAFCKPHSCRIIVQIAASGLSFIHSFQVYEAGKTRYLDSHGPTLLPPFLIAPAYRLSVDLEQEASLSFRLEPRFTLSQIPYRTPDDSSVLRCLGHKQTNPPLPHALGTRDWQLLARKDGRWLCQSKLPSRATMRQCAVVLTDKPGTKTHSTSTVLQRLDRFPFLRLVWPNNVIDIASFP</sequence>
<evidence type="ECO:0000313" key="1">
    <source>
        <dbReference type="EMBL" id="VEL18910.1"/>
    </source>
</evidence>
<dbReference type="Proteomes" id="UP000784294">
    <property type="component" value="Unassembled WGS sequence"/>
</dbReference>
<reference evidence="1" key="1">
    <citation type="submission" date="2018-11" db="EMBL/GenBank/DDBJ databases">
        <authorList>
            <consortium name="Pathogen Informatics"/>
        </authorList>
    </citation>
    <scope>NUCLEOTIDE SEQUENCE</scope>
</reference>